<protein>
    <submittedName>
        <fullName evidence="2">Uncharacterized protein</fullName>
    </submittedName>
</protein>
<dbReference type="Proteomes" id="UP000681722">
    <property type="component" value="Unassembled WGS sequence"/>
</dbReference>
<gene>
    <name evidence="2" type="ORF">GPM918_LOCUS2878</name>
    <name evidence="3" type="ORF">OVA965_LOCUS4821</name>
    <name evidence="4" type="ORF">SRO942_LOCUS2878</name>
    <name evidence="5" type="ORF">TMI583_LOCUS4814</name>
</gene>
<dbReference type="EMBL" id="CAJNOK010001299">
    <property type="protein sequence ID" value="CAF0804417.1"/>
    <property type="molecule type" value="Genomic_DNA"/>
</dbReference>
<proteinExistence type="predicted"/>
<dbReference type="Proteomes" id="UP000663829">
    <property type="component" value="Unassembled WGS sequence"/>
</dbReference>
<dbReference type="AlphaFoldDB" id="A0A813RSG3"/>
<feature type="compositionally biased region" description="Low complexity" evidence="1">
    <location>
        <begin position="37"/>
        <end position="50"/>
    </location>
</feature>
<evidence type="ECO:0000313" key="2">
    <source>
        <dbReference type="EMBL" id="CAF0788671.1"/>
    </source>
</evidence>
<feature type="region of interest" description="Disordered" evidence="1">
    <location>
        <begin position="37"/>
        <end position="73"/>
    </location>
</feature>
<keyword evidence="6" id="KW-1185">Reference proteome</keyword>
<accession>A0A813RSG3</accession>
<dbReference type="Proteomes" id="UP000682733">
    <property type="component" value="Unassembled WGS sequence"/>
</dbReference>
<organism evidence="2 6">
    <name type="scientific">Didymodactylos carnosus</name>
    <dbReference type="NCBI Taxonomy" id="1234261"/>
    <lineage>
        <taxon>Eukaryota</taxon>
        <taxon>Metazoa</taxon>
        <taxon>Spiralia</taxon>
        <taxon>Gnathifera</taxon>
        <taxon>Rotifera</taxon>
        <taxon>Eurotatoria</taxon>
        <taxon>Bdelloidea</taxon>
        <taxon>Philodinida</taxon>
        <taxon>Philodinidae</taxon>
        <taxon>Didymodactylos</taxon>
    </lineage>
</organism>
<dbReference type="EMBL" id="CAJOBC010000333">
    <property type="protein sequence ID" value="CAF3572737.1"/>
    <property type="molecule type" value="Genomic_DNA"/>
</dbReference>
<evidence type="ECO:0000313" key="3">
    <source>
        <dbReference type="EMBL" id="CAF0804417.1"/>
    </source>
</evidence>
<dbReference type="EMBL" id="CAJNOQ010000333">
    <property type="protein sequence ID" value="CAF0788671.1"/>
    <property type="molecule type" value="Genomic_DNA"/>
</dbReference>
<evidence type="ECO:0000256" key="1">
    <source>
        <dbReference type="SAM" id="MobiDB-lite"/>
    </source>
</evidence>
<name>A0A813RSG3_9BILA</name>
<dbReference type="Proteomes" id="UP000677228">
    <property type="component" value="Unassembled WGS sequence"/>
</dbReference>
<reference evidence="2" key="1">
    <citation type="submission" date="2021-02" db="EMBL/GenBank/DDBJ databases">
        <authorList>
            <person name="Nowell W R."/>
        </authorList>
    </citation>
    <scope>NUCLEOTIDE SEQUENCE</scope>
</reference>
<evidence type="ECO:0000313" key="5">
    <source>
        <dbReference type="EMBL" id="CAF3587886.1"/>
    </source>
</evidence>
<dbReference type="EMBL" id="CAJOBA010001298">
    <property type="protein sequence ID" value="CAF3587886.1"/>
    <property type="molecule type" value="Genomic_DNA"/>
</dbReference>
<evidence type="ECO:0000313" key="4">
    <source>
        <dbReference type="EMBL" id="CAF3572737.1"/>
    </source>
</evidence>
<evidence type="ECO:0000313" key="6">
    <source>
        <dbReference type="Proteomes" id="UP000663829"/>
    </source>
</evidence>
<comment type="caution">
    <text evidence="2">The sequence shown here is derived from an EMBL/GenBank/DDBJ whole genome shotgun (WGS) entry which is preliminary data.</text>
</comment>
<sequence length="136" mass="15200">MILKNLDCYSKDQISLNIQLKSYVVVAIMSKRRQEKSAAAALAVKPPSAKKSTRARSKSQEEEERSVTTADIGEEIAATSAENTTTTIVDYFSHKPLSEAISKIRHQVCSSVMDFHFNKQRCRPMNSVGYQKQKCG</sequence>